<evidence type="ECO:0000256" key="2">
    <source>
        <dbReference type="ARBA" id="ARBA00023043"/>
    </source>
</evidence>
<keyword evidence="1" id="KW-0677">Repeat</keyword>
<protein>
    <submittedName>
        <fullName evidence="4">Uncharacterized protein</fullName>
    </submittedName>
</protein>
<dbReference type="InterPro" id="IPR036770">
    <property type="entry name" value="Ankyrin_rpt-contain_sf"/>
</dbReference>
<proteinExistence type="predicted"/>
<evidence type="ECO:0000256" key="1">
    <source>
        <dbReference type="ARBA" id="ARBA00022737"/>
    </source>
</evidence>
<evidence type="ECO:0000256" key="3">
    <source>
        <dbReference type="PROSITE-ProRule" id="PRU00023"/>
    </source>
</evidence>
<name>A0A6H5HVF5_9HYME</name>
<dbReference type="SUPFAM" id="SSF48403">
    <property type="entry name" value="Ankyrin repeat"/>
    <property type="match status" value="1"/>
</dbReference>
<dbReference type="PANTHER" id="PTHR24198">
    <property type="entry name" value="ANKYRIN REPEAT AND PROTEIN KINASE DOMAIN-CONTAINING PROTEIN"/>
    <property type="match status" value="1"/>
</dbReference>
<dbReference type="PROSITE" id="PS50297">
    <property type="entry name" value="ANK_REP_REGION"/>
    <property type="match status" value="1"/>
</dbReference>
<dbReference type="Pfam" id="PF12796">
    <property type="entry name" value="Ank_2"/>
    <property type="match status" value="1"/>
</dbReference>
<keyword evidence="2 3" id="KW-0040">ANK repeat</keyword>
<dbReference type="Proteomes" id="UP000479190">
    <property type="component" value="Unassembled WGS sequence"/>
</dbReference>
<evidence type="ECO:0000313" key="4">
    <source>
        <dbReference type="EMBL" id="CAB0028443.1"/>
    </source>
</evidence>
<keyword evidence="5" id="KW-1185">Reference proteome</keyword>
<dbReference type="SMART" id="SM00248">
    <property type="entry name" value="ANK"/>
    <property type="match status" value="3"/>
</dbReference>
<reference evidence="4 5" key="1">
    <citation type="submission" date="2020-02" db="EMBL/GenBank/DDBJ databases">
        <authorList>
            <person name="Ferguson B K."/>
        </authorList>
    </citation>
    <scope>NUCLEOTIDE SEQUENCE [LARGE SCALE GENOMIC DNA]</scope>
</reference>
<dbReference type="OrthoDB" id="1711136at2759"/>
<sequence>MYDYDYATHTMDDYDHGLLNKLKRLRQETNWEVKRERHRLSRKLYPLIKNWVNKLPDLREIFQQEEIEWLLMEDVKKLVIKREISYQEGRKYCSFLEFVSRTGYKDVPGVDEDGKPLLRRTTPLHYAARRIDYRQVVIAKLFEIYDSDANYTDESGFSHLHAACMTRQCRIVESFIQHGQDPNLVWPETDDTPLLLALRGDDYALAETLLRLGANPNLANAEGLTPLHVIIPSRVHRNKWAAAVIRAQRRQIPSAASRCSGRVWSNTVAHGRILQAQEYRRIAADKWRQSEFARRGWIDSSARHLQNRLRKNRQPYDGMFLQGLRRDKKDGASRLPGQSGPDTASIGSGQSFAEYYRYTLGSWCRSDWLRFPN</sequence>
<dbReference type="AlphaFoldDB" id="A0A6H5HVF5"/>
<feature type="repeat" description="ANK" evidence="3">
    <location>
        <begin position="189"/>
        <end position="221"/>
    </location>
</feature>
<dbReference type="EMBL" id="CADCXV010000147">
    <property type="protein sequence ID" value="CAB0028443.1"/>
    <property type="molecule type" value="Genomic_DNA"/>
</dbReference>
<dbReference type="InterPro" id="IPR002110">
    <property type="entry name" value="Ankyrin_rpt"/>
</dbReference>
<dbReference type="Gene3D" id="1.25.40.20">
    <property type="entry name" value="Ankyrin repeat-containing domain"/>
    <property type="match status" value="1"/>
</dbReference>
<dbReference type="PROSITE" id="PS50088">
    <property type="entry name" value="ANK_REPEAT"/>
    <property type="match status" value="1"/>
</dbReference>
<dbReference type="PANTHER" id="PTHR24198:SF165">
    <property type="entry name" value="ANKYRIN REPEAT-CONTAINING PROTEIN-RELATED"/>
    <property type="match status" value="1"/>
</dbReference>
<evidence type="ECO:0000313" key="5">
    <source>
        <dbReference type="Proteomes" id="UP000479190"/>
    </source>
</evidence>
<accession>A0A6H5HVF5</accession>
<gene>
    <name evidence="4" type="ORF">TBRA_LOCUS613</name>
</gene>
<organism evidence="4 5">
    <name type="scientific">Trichogramma brassicae</name>
    <dbReference type="NCBI Taxonomy" id="86971"/>
    <lineage>
        <taxon>Eukaryota</taxon>
        <taxon>Metazoa</taxon>
        <taxon>Ecdysozoa</taxon>
        <taxon>Arthropoda</taxon>
        <taxon>Hexapoda</taxon>
        <taxon>Insecta</taxon>
        <taxon>Pterygota</taxon>
        <taxon>Neoptera</taxon>
        <taxon>Endopterygota</taxon>
        <taxon>Hymenoptera</taxon>
        <taxon>Apocrita</taxon>
        <taxon>Proctotrupomorpha</taxon>
        <taxon>Chalcidoidea</taxon>
        <taxon>Trichogrammatidae</taxon>
        <taxon>Trichogramma</taxon>
    </lineage>
</organism>